<dbReference type="PANTHER" id="PTHR33164">
    <property type="entry name" value="TRANSCRIPTIONAL REGULATOR, MARR FAMILY"/>
    <property type="match status" value="1"/>
</dbReference>
<protein>
    <submittedName>
        <fullName evidence="2">Homoprotocatechuate degradation operon regulator HpaR</fullName>
    </submittedName>
</protein>
<evidence type="ECO:0000313" key="2">
    <source>
        <dbReference type="EMBL" id="MFC4297356.1"/>
    </source>
</evidence>
<organism evidence="2 3">
    <name type="scientific">Castellaniella hirudinis</name>
    <dbReference type="NCBI Taxonomy" id="1144617"/>
    <lineage>
        <taxon>Bacteria</taxon>
        <taxon>Pseudomonadati</taxon>
        <taxon>Pseudomonadota</taxon>
        <taxon>Betaproteobacteria</taxon>
        <taxon>Burkholderiales</taxon>
        <taxon>Alcaligenaceae</taxon>
        <taxon>Castellaniella</taxon>
    </lineage>
</organism>
<name>A0ABV8RY88_9BURK</name>
<dbReference type="NCBIfam" id="TIGR02337">
    <property type="entry name" value="HpaR"/>
    <property type="match status" value="1"/>
</dbReference>
<dbReference type="SMART" id="SM00347">
    <property type="entry name" value="HTH_MARR"/>
    <property type="match status" value="1"/>
</dbReference>
<dbReference type="PROSITE" id="PS50995">
    <property type="entry name" value="HTH_MARR_2"/>
    <property type="match status" value="1"/>
</dbReference>
<accession>A0ABV8RY88</accession>
<dbReference type="InterPro" id="IPR036388">
    <property type="entry name" value="WH-like_DNA-bd_sf"/>
</dbReference>
<dbReference type="EMBL" id="JBHSDY010000002">
    <property type="protein sequence ID" value="MFC4297356.1"/>
    <property type="molecule type" value="Genomic_DNA"/>
</dbReference>
<keyword evidence="3" id="KW-1185">Reference proteome</keyword>
<dbReference type="RefSeq" id="WP_376811906.1">
    <property type="nucleotide sequence ID" value="NZ_JBHSDY010000002.1"/>
</dbReference>
<sequence>MSKTKIHRNLPQLLLRARDVLLSHFRGILTHYGLTEQQWRIVRTLREQGPLEPNQLCDACQILSPSMVGVLSRMQTQALIVRERAAHDQRRIIISLTPQGQAIYERVAPLVEAQYRLIEDTIGHDLIDQTYAQIDRLLSAPLDQVPAVELPPVED</sequence>
<dbReference type="InterPro" id="IPR000835">
    <property type="entry name" value="HTH_MarR-typ"/>
</dbReference>
<comment type="caution">
    <text evidence="2">The sequence shown here is derived from an EMBL/GenBank/DDBJ whole genome shotgun (WGS) entry which is preliminary data.</text>
</comment>
<dbReference type="InterPro" id="IPR036390">
    <property type="entry name" value="WH_DNA-bd_sf"/>
</dbReference>
<gene>
    <name evidence="2" type="primary">hpaR</name>
    <name evidence="2" type="ORF">ACFO0J_04790</name>
</gene>
<dbReference type="InterPro" id="IPR012712">
    <property type="entry name" value="HpaR/FarR"/>
</dbReference>
<dbReference type="Gene3D" id="1.10.10.10">
    <property type="entry name" value="Winged helix-like DNA-binding domain superfamily/Winged helix DNA-binding domain"/>
    <property type="match status" value="1"/>
</dbReference>
<feature type="domain" description="HTH marR-type" evidence="1">
    <location>
        <begin position="7"/>
        <end position="139"/>
    </location>
</feature>
<dbReference type="PANTHER" id="PTHR33164:SF13">
    <property type="entry name" value="4-HYDROXYPHENYLACETATE CATABOLISM PROTEIN"/>
    <property type="match status" value="1"/>
</dbReference>
<dbReference type="SUPFAM" id="SSF46785">
    <property type="entry name" value="Winged helix' DNA-binding domain"/>
    <property type="match status" value="1"/>
</dbReference>
<dbReference type="Pfam" id="PF12802">
    <property type="entry name" value="MarR_2"/>
    <property type="match status" value="1"/>
</dbReference>
<dbReference type="InterPro" id="IPR039422">
    <property type="entry name" value="MarR/SlyA-like"/>
</dbReference>
<reference evidence="3" key="1">
    <citation type="journal article" date="2019" name="Int. J. Syst. Evol. Microbiol.">
        <title>The Global Catalogue of Microorganisms (GCM) 10K type strain sequencing project: providing services to taxonomists for standard genome sequencing and annotation.</title>
        <authorList>
            <consortium name="The Broad Institute Genomics Platform"/>
            <consortium name="The Broad Institute Genome Sequencing Center for Infectious Disease"/>
            <person name="Wu L."/>
            <person name="Ma J."/>
        </authorList>
    </citation>
    <scope>NUCLEOTIDE SEQUENCE [LARGE SCALE GENOMIC DNA]</scope>
    <source>
        <strain evidence="3">CGMCC 1.19029</strain>
    </source>
</reference>
<dbReference type="Proteomes" id="UP001595756">
    <property type="component" value="Unassembled WGS sequence"/>
</dbReference>
<evidence type="ECO:0000259" key="1">
    <source>
        <dbReference type="PROSITE" id="PS50995"/>
    </source>
</evidence>
<evidence type="ECO:0000313" key="3">
    <source>
        <dbReference type="Proteomes" id="UP001595756"/>
    </source>
</evidence>
<proteinExistence type="predicted"/>